<name>A0A643FJE3_9BURK</name>
<dbReference type="RefSeq" id="WP_150993023.1">
    <property type="nucleotide sequence ID" value="NZ_CP062803.1"/>
</dbReference>
<dbReference type="EMBL" id="CP062803">
    <property type="protein sequence ID" value="QOT74857.1"/>
    <property type="molecule type" value="Genomic_DNA"/>
</dbReference>
<gene>
    <name evidence="1" type="ORF">F7R26_011335</name>
</gene>
<protein>
    <submittedName>
        <fullName evidence="1">Uncharacterized protein</fullName>
    </submittedName>
</protein>
<reference evidence="1 2" key="1">
    <citation type="submission" date="2020-10" db="EMBL/GenBank/DDBJ databases">
        <title>Complete genome sequence of Cupriavidus basilensis CCUG 49340T.</title>
        <authorList>
            <person name="Salva-Serra F."/>
            <person name="Donoso R.A."/>
            <person name="Cho K.H."/>
            <person name="Yoo J.A."/>
            <person name="Lee K."/>
            <person name="Yoon S.-H."/>
            <person name="Perez-Pantoja D."/>
            <person name="Moore E.R.B."/>
        </authorList>
    </citation>
    <scope>NUCLEOTIDE SEQUENCE [LARGE SCALE GENOMIC DNA]</scope>
    <source>
        <strain evidence="2">CCUG 49340</strain>
    </source>
</reference>
<dbReference type="Proteomes" id="UP000397656">
    <property type="component" value="Chromosome 1"/>
</dbReference>
<dbReference type="AlphaFoldDB" id="A0A643FJE3"/>
<organism evidence="1 2">
    <name type="scientific">Cupriavidus basilensis</name>
    <dbReference type="NCBI Taxonomy" id="68895"/>
    <lineage>
        <taxon>Bacteria</taxon>
        <taxon>Pseudomonadati</taxon>
        <taxon>Pseudomonadota</taxon>
        <taxon>Betaproteobacteria</taxon>
        <taxon>Burkholderiales</taxon>
        <taxon>Burkholderiaceae</taxon>
        <taxon>Cupriavidus</taxon>
    </lineage>
</organism>
<evidence type="ECO:0000313" key="2">
    <source>
        <dbReference type="Proteomes" id="UP000397656"/>
    </source>
</evidence>
<sequence length="174" mass="19492">MNIPDKLTLRETAHGHGANGMAFYGYEDTAGLGIQMEARRESGRSGFIETWFHEALPERKFATWAELSAAVAALTDEQVEAEAAQYPRFRSIRPDTCGNACRLCPRPSYTGERVKHDTWRVHVARGWRAVTDWRCSLCDTHLNQFDGKPAELIAALEAEAAERRASTAEKGLPW</sequence>
<dbReference type="GeneID" id="98401498"/>
<evidence type="ECO:0000313" key="1">
    <source>
        <dbReference type="EMBL" id="QOT74857.1"/>
    </source>
</evidence>
<proteinExistence type="predicted"/>
<accession>A0A643FJE3</accession>